<reference evidence="4 5" key="1">
    <citation type="journal article" date="2016" name="DNA Res.">
        <title>The draft genome of MD-2 pineapple using hybrid error correction of long reads.</title>
        <authorList>
            <person name="Redwan R.M."/>
            <person name="Saidin A."/>
            <person name="Kumar S.V."/>
        </authorList>
    </citation>
    <scope>NUCLEOTIDE SEQUENCE [LARGE SCALE GENOMIC DNA]</scope>
    <source>
        <strain evidence="5">cv. MD2</strain>
        <tissue evidence="4">Leaf</tissue>
    </source>
</reference>
<evidence type="ECO:0000313" key="5">
    <source>
        <dbReference type="Proteomes" id="UP000092600"/>
    </source>
</evidence>
<comment type="caution">
    <text evidence="4">The sequence shown here is derived from an EMBL/GenBank/DDBJ whole genome shotgun (WGS) entry which is preliminary data.</text>
</comment>
<sequence length="324" mass="34865">MDVGTSSSKGLGNGGGGGDGPQKARPPRPGAGAGHGPWQPRIEPFVPNTDHNPRELKSWAKRTGFNPNLSGETAPSERDPDEPPPPPPPPPPARPPALDLEKGLAGAGGRRRRLLLGEGLFGRAEIEPAPGRRRPEIKQVVGAEKEEGKREEEEPMVRVRNESLNGRLRENGGHGVAPPPPVAAPRAMEEEEEEEEEEVKKELGKEEEDDERRVEIGFFPDSQEAENFSGLLSQGSSFVYLAPALKFKHIMRELQGAIIVGSVFQTILGYSGLMSLLLRLINPVVVAPTVAAVGLAFFSYGFPQAGSCVEISIPLIVLVLIFTL</sequence>
<dbReference type="PANTHER" id="PTHR11119">
    <property type="entry name" value="XANTHINE-URACIL / VITAMIN C PERMEASE FAMILY MEMBER"/>
    <property type="match status" value="1"/>
</dbReference>
<feature type="compositionally biased region" description="Pro residues" evidence="2">
    <location>
        <begin position="83"/>
        <end position="95"/>
    </location>
</feature>
<dbReference type="STRING" id="4615.A0A199VUW5"/>
<feature type="compositionally biased region" description="Basic and acidic residues" evidence="2">
    <location>
        <begin position="133"/>
        <end position="172"/>
    </location>
</feature>
<evidence type="ECO:0000256" key="2">
    <source>
        <dbReference type="SAM" id="MobiDB-lite"/>
    </source>
</evidence>
<feature type="transmembrane region" description="Helical" evidence="3">
    <location>
        <begin position="304"/>
        <end position="323"/>
    </location>
</feature>
<dbReference type="AlphaFoldDB" id="A0A199VUW5"/>
<feature type="transmembrane region" description="Helical" evidence="3">
    <location>
        <begin position="254"/>
        <end position="273"/>
    </location>
</feature>
<protein>
    <submittedName>
        <fullName evidence="4">Nucleobase-ascorbate transporter 11</fullName>
    </submittedName>
</protein>
<feature type="non-terminal residue" evidence="4">
    <location>
        <position position="324"/>
    </location>
</feature>
<name>A0A199VUW5_ANACO</name>
<evidence type="ECO:0000256" key="1">
    <source>
        <dbReference type="ARBA" id="ARBA00008821"/>
    </source>
</evidence>
<keyword evidence="3" id="KW-0472">Membrane</keyword>
<feature type="region of interest" description="Disordered" evidence="2">
    <location>
        <begin position="1"/>
        <end position="211"/>
    </location>
</feature>
<keyword evidence="3" id="KW-1133">Transmembrane helix</keyword>
<evidence type="ECO:0000313" key="4">
    <source>
        <dbReference type="EMBL" id="OAY81032.1"/>
    </source>
</evidence>
<gene>
    <name evidence="4" type="ORF">ACMD2_19834</name>
</gene>
<dbReference type="Proteomes" id="UP000092600">
    <property type="component" value="Unassembled WGS sequence"/>
</dbReference>
<dbReference type="EMBL" id="LSRQ01000756">
    <property type="protein sequence ID" value="OAY81032.1"/>
    <property type="molecule type" value="Genomic_DNA"/>
</dbReference>
<keyword evidence="3" id="KW-0812">Transmembrane</keyword>
<evidence type="ECO:0000256" key="3">
    <source>
        <dbReference type="SAM" id="Phobius"/>
    </source>
</evidence>
<comment type="similarity">
    <text evidence="1">Belongs to the nucleobase:cation symporter-2 (NCS2) (TC 2.A.40) family.</text>
</comment>
<feature type="compositionally biased region" description="Low complexity" evidence="2">
    <location>
        <begin position="1"/>
        <end position="10"/>
    </location>
</feature>
<accession>A0A199VUW5</accession>
<feature type="compositionally biased region" description="Gly residues" evidence="2">
    <location>
        <begin position="11"/>
        <end position="20"/>
    </location>
</feature>
<organism evidence="4 5">
    <name type="scientific">Ananas comosus</name>
    <name type="common">Pineapple</name>
    <name type="synonym">Ananas ananas</name>
    <dbReference type="NCBI Taxonomy" id="4615"/>
    <lineage>
        <taxon>Eukaryota</taxon>
        <taxon>Viridiplantae</taxon>
        <taxon>Streptophyta</taxon>
        <taxon>Embryophyta</taxon>
        <taxon>Tracheophyta</taxon>
        <taxon>Spermatophyta</taxon>
        <taxon>Magnoliopsida</taxon>
        <taxon>Liliopsida</taxon>
        <taxon>Poales</taxon>
        <taxon>Bromeliaceae</taxon>
        <taxon>Bromelioideae</taxon>
        <taxon>Ananas</taxon>
    </lineage>
</organism>
<proteinExistence type="inferred from homology"/>